<evidence type="ECO:0000313" key="12">
    <source>
        <dbReference type="EMBL" id="QOU21765.1"/>
    </source>
</evidence>
<dbReference type="OrthoDB" id="26523at2759"/>
<dbReference type="GO" id="GO:0004725">
    <property type="term" value="F:protein tyrosine phosphatase activity"/>
    <property type="evidence" value="ECO:0007669"/>
    <property type="project" value="UniProtKB-EC"/>
</dbReference>
<feature type="region of interest" description="Disordered" evidence="10">
    <location>
        <begin position="168"/>
        <end position="236"/>
    </location>
</feature>
<dbReference type="KEGG" id="bbrx:BRETT_001929"/>
<dbReference type="PANTHER" id="PTHR10828">
    <property type="entry name" value="M-PHASE INDUCER PHOSPHATASE DUAL SPECIFICITY PHOSPHATASE CDC25"/>
    <property type="match status" value="1"/>
</dbReference>
<dbReference type="PROSITE" id="PS50206">
    <property type="entry name" value="RHODANESE_3"/>
    <property type="match status" value="1"/>
</dbReference>
<feature type="compositionally biased region" description="Basic and acidic residues" evidence="10">
    <location>
        <begin position="211"/>
        <end position="223"/>
    </location>
</feature>
<dbReference type="GO" id="GO:0005634">
    <property type="term" value="C:nucleus"/>
    <property type="evidence" value="ECO:0007669"/>
    <property type="project" value="TreeGrafter"/>
</dbReference>
<evidence type="ECO:0000256" key="4">
    <source>
        <dbReference type="ARBA" id="ARBA00022776"/>
    </source>
</evidence>
<dbReference type="FunFam" id="3.40.250.10:FF:000021">
    <property type="entry name" value="M-phase inducer phosphatase cdc-25.2"/>
    <property type="match status" value="1"/>
</dbReference>
<dbReference type="GeneID" id="64573853"/>
<keyword evidence="7" id="KW-0131">Cell cycle</keyword>
<dbReference type="RefSeq" id="XP_041138258.1">
    <property type="nucleotide sequence ID" value="XM_041280467.1"/>
</dbReference>
<feature type="compositionally biased region" description="Low complexity" evidence="10">
    <location>
        <begin position="136"/>
        <end position="145"/>
    </location>
</feature>
<dbReference type="Gene3D" id="3.40.250.10">
    <property type="entry name" value="Rhodanese-like domain"/>
    <property type="match status" value="1"/>
</dbReference>
<name>A0A871RC85_DEKBR</name>
<dbReference type="Proteomes" id="UP000663131">
    <property type="component" value="Chromosome 9"/>
</dbReference>
<accession>A0A871RC85</accession>
<evidence type="ECO:0000256" key="10">
    <source>
        <dbReference type="SAM" id="MobiDB-lite"/>
    </source>
</evidence>
<evidence type="ECO:0000256" key="5">
    <source>
        <dbReference type="ARBA" id="ARBA00022801"/>
    </source>
</evidence>
<dbReference type="GO" id="GO:0110032">
    <property type="term" value="P:positive regulation of G2/MI transition of meiotic cell cycle"/>
    <property type="evidence" value="ECO:0007669"/>
    <property type="project" value="TreeGrafter"/>
</dbReference>
<sequence>MEVDTPTPPYTHSRPDGEVCSGMSPIQPTSTSTLAELMGSPLFNASMKLRRTRSAVSGPREPGAGFKRQGCRTYSVLPLSDMGGNKENAFFGTDAGCTKAADPALSHPSFRRHVRGRSSSSFRSSFPFQHHHNRSRSNSTLSSNGSIFKIHSRSTSSSSRGLQEALGLMTGGTSSSSSSSCHSHHNSNSNGNSNSNSNSNSSSNRSSRHGSMHETVHRQERGLEPGIQLPMDCSTPNLRTSHSVEVLNLEAAYNEAIEEDSDHSSEDRANVSSELESEADETMGDDSTLAQEIYGSPLQQRRPNGRLRHNLRRATSLMSYSSCEVAASGYLEMGSEVKKHGLSNIQHRLHRQQSTLFHRSPARLASCRALGSPTATGETRRPGARPRVPRLIRSATSLNPGTEPLVGFGRENSVLADSGIKTFFVDGCTIPQIDVDQFHSLLVDYRGRSAVSPKLSGQFDELVVVDCRFQYEYQGGHIDGAVNISSKSELEHAFFPSQVVQQSPSHFTSLSHKLVVFHCEFSSRRGPLMANNLRNWDRCLNKDNYPELYYPDVLILQGGYKKYYDKYIVAEGQQESSYSDGNSDRSSYVEMQDPQFKDECERGLDKLRRDNKLSLSRKSSYSSSLNMNLSRKSSCAAFDGSSSTFSPPNSSSNSSISLSLKRSSSLSTTLTSCSSLDFSGSTKVGIDKFRKKNCYFGDDEHPLYTSSGNPAGSGLFGGFGNHRVDLDNLCEESPLKRSPHFLQGKPNSSSRLRHVKSYSQQQNGRDTIPEEPETGLGRSKSKEGRHRRSETIGCFTYGTKSIRRPGFNYDEKDL</sequence>
<evidence type="ECO:0000256" key="3">
    <source>
        <dbReference type="ARBA" id="ARBA00022618"/>
    </source>
</evidence>
<evidence type="ECO:0000256" key="8">
    <source>
        <dbReference type="ARBA" id="ARBA00051722"/>
    </source>
</evidence>
<keyword evidence="3" id="KW-0132">Cell division</keyword>
<keyword evidence="4" id="KW-0498">Mitosis</keyword>
<organism evidence="12 13">
    <name type="scientific">Dekkera bruxellensis</name>
    <name type="common">Brettanomyces custersii</name>
    <dbReference type="NCBI Taxonomy" id="5007"/>
    <lineage>
        <taxon>Eukaryota</taxon>
        <taxon>Fungi</taxon>
        <taxon>Dikarya</taxon>
        <taxon>Ascomycota</taxon>
        <taxon>Saccharomycotina</taxon>
        <taxon>Pichiomycetes</taxon>
        <taxon>Pichiales</taxon>
        <taxon>Pichiaceae</taxon>
        <taxon>Brettanomyces</taxon>
    </lineage>
</organism>
<gene>
    <name evidence="12" type="ORF">BRETT_001929</name>
</gene>
<evidence type="ECO:0000313" key="13">
    <source>
        <dbReference type="Proteomes" id="UP000663131"/>
    </source>
</evidence>
<comment type="catalytic activity">
    <reaction evidence="8">
        <text>O-phospho-L-tyrosyl-[protein] + H2O = L-tyrosyl-[protein] + phosphate</text>
        <dbReference type="Rhea" id="RHEA:10684"/>
        <dbReference type="Rhea" id="RHEA-COMP:10136"/>
        <dbReference type="Rhea" id="RHEA-COMP:20101"/>
        <dbReference type="ChEBI" id="CHEBI:15377"/>
        <dbReference type="ChEBI" id="CHEBI:43474"/>
        <dbReference type="ChEBI" id="CHEBI:46858"/>
        <dbReference type="ChEBI" id="CHEBI:61978"/>
        <dbReference type="EC" id="3.1.3.48"/>
    </reaction>
</comment>
<dbReference type="PANTHER" id="PTHR10828:SF17">
    <property type="entry name" value="PROTEIN-TYROSINE-PHOSPHATASE"/>
    <property type="match status" value="1"/>
</dbReference>
<dbReference type="InterPro" id="IPR001763">
    <property type="entry name" value="Rhodanese-like_dom"/>
</dbReference>
<evidence type="ECO:0000259" key="11">
    <source>
        <dbReference type="PROSITE" id="PS50206"/>
    </source>
</evidence>
<feature type="compositionally biased region" description="Acidic residues" evidence="10">
    <location>
        <begin position="275"/>
        <end position="284"/>
    </location>
</feature>
<evidence type="ECO:0000256" key="2">
    <source>
        <dbReference type="ARBA" id="ARBA00013064"/>
    </source>
</evidence>
<dbReference type="SUPFAM" id="SSF52821">
    <property type="entry name" value="Rhodanese/Cell cycle control phosphatase"/>
    <property type="match status" value="1"/>
</dbReference>
<evidence type="ECO:0000256" key="6">
    <source>
        <dbReference type="ARBA" id="ARBA00022912"/>
    </source>
</evidence>
<dbReference type="InterPro" id="IPR000751">
    <property type="entry name" value="MPI_Phosphatase"/>
</dbReference>
<feature type="region of interest" description="Disordered" evidence="10">
    <location>
        <begin position="101"/>
        <end position="145"/>
    </location>
</feature>
<dbReference type="EMBL" id="CP063137">
    <property type="protein sequence ID" value="QOU21765.1"/>
    <property type="molecule type" value="Genomic_DNA"/>
</dbReference>
<comment type="similarity">
    <text evidence="1">Belongs to the MPI phosphatase family.</text>
</comment>
<feature type="domain" description="Rhodanese" evidence="11">
    <location>
        <begin position="458"/>
        <end position="572"/>
    </location>
</feature>
<dbReference type="EC" id="3.1.3.48" evidence="2"/>
<dbReference type="GO" id="GO:0005737">
    <property type="term" value="C:cytoplasm"/>
    <property type="evidence" value="ECO:0007669"/>
    <property type="project" value="TreeGrafter"/>
</dbReference>
<dbReference type="InterPro" id="IPR036873">
    <property type="entry name" value="Rhodanese-like_dom_sf"/>
</dbReference>
<dbReference type="GO" id="GO:0000086">
    <property type="term" value="P:G2/M transition of mitotic cell cycle"/>
    <property type="evidence" value="ECO:0007669"/>
    <property type="project" value="TreeGrafter"/>
</dbReference>
<proteinExistence type="inferred from homology"/>
<dbReference type="PRINTS" id="PR00716">
    <property type="entry name" value="MPIPHPHTASE"/>
</dbReference>
<keyword evidence="5" id="KW-0378">Hydrolase</keyword>
<reference evidence="12" key="1">
    <citation type="submission" date="2020-10" db="EMBL/GenBank/DDBJ databases">
        <authorList>
            <person name="Palmer J.M."/>
        </authorList>
    </citation>
    <scope>NUCLEOTIDE SEQUENCE</scope>
    <source>
        <strain evidence="12">UCD 2041</strain>
    </source>
</reference>
<feature type="region of interest" description="Disordered" evidence="10">
    <location>
        <begin position="575"/>
        <end position="595"/>
    </location>
</feature>
<evidence type="ECO:0000256" key="9">
    <source>
        <dbReference type="ARBA" id="ARBA00067190"/>
    </source>
</evidence>
<feature type="compositionally biased region" description="Low complexity" evidence="10">
    <location>
        <begin position="576"/>
        <end position="588"/>
    </location>
</feature>
<dbReference type="Pfam" id="PF00581">
    <property type="entry name" value="Rhodanese"/>
    <property type="match status" value="1"/>
</dbReference>
<dbReference type="SMART" id="SM00450">
    <property type="entry name" value="RHOD"/>
    <property type="match status" value="1"/>
</dbReference>
<dbReference type="GO" id="GO:0010971">
    <property type="term" value="P:positive regulation of G2/M transition of mitotic cell cycle"/>
    <property type="evidence" value="ECO:0007669"/>
    <property type="project" value="TreeGrafter"/>
</dbReference>
<feature type="region of interest" description="Disordered" evidence="10">
    <location>
        <begin position="257"/>
        <end position="285"/>
    </location>
</feature>
<keyword evidence="6" id="KW-0904">Protein phosphatase</keyword>
<reference evidence="12" key="2">
    <citation type="journal article" name="BMC Genomics">
        <title>New genome assemblies reveal patterns of domestication and adaptation across Brettanomyces (Dekkera) species.</title>
        <authorList>
            <person name="Roach M.J."/>
            <person name="Borneman A.R."/>
        </authorList>
    </citation>
    <scope>NUCLEOTIDE SEQUENCE</scope>
    <source>
        <strain evidence="12">UCD 2041</strain>
    </source>
</reference>
<dbReference type="AlphaFoldDB" id="A0A871RC85"/>
<feature type="region of interest" description="Disordered" evidence="10">
    <location>
        <begin position="736"/>
        <end position="792"/>
    </location>
</feature>
<feature type="compositionally biased region" description="Low complexity" evidence="10">
    <location>
        <begin position="117"/>
        <end position="128"/>
    </location>
</feature>
<protein>
    <recommendedName>
        <fullName evidence="9">M-phase inducer phosphatase</fullName>
        <ecNumber evidence="2">3.1.3.48</ecNumber>
    </recommendedName>
</protein>
<feature type="region of interest" description="Disordered" evidence="10">
    <location>
        <begin position="1"/>
        <end position="28"/>
    </location>
</feature>
<evidence type="ECO:0000256" key="1">
    <source>
        <dbReference type="ARBA" id="ARBA00011065"/>
    </source>
</evidence>
<dbReference type="GO" id="GO:0051301">
    <property type="term" value="P:cell division"/>
    <property type="evidence" value="ECO:0007669"/>
    <property type="project" value="UniProtKB-KW"/>
</dbReference>
<feature type="compositionally biased region" description="Low complexity" evidence="10">
    <location>
        <begin position="174"/>
        <end position="205"/>
    </location>
</feature>
<evidence type="ECO:0000256" key="7">
    <source>
        <dbReference type="ARBA" id="ARBA00023306"/>
    </source>
</evidence>